<protein>
    <submittedName>
        <fullName evidence="2">Uncharacterized protein</fullName>
    </submittedName>
</protein>
<name>A0A915J916_ROMCU</name>
<dbReference type="AlphaFoldDB" id="A0A915J916"/>
<organism evidence="1 2">
    <name type="scientific">Romanomermis culicivorax</name>
    <name type="common">Nematode worm</name>
    <dbReference type="NCBI Taxonomy" id="13658"/>
    <lineage>
        <taxon>Eukaryota</taxon>
        <taxon>Metazoa</taxon>
        <taxon>Ecdysozoa</taxon>
        <taxon>Nematoda</taxon>
        <taxon>Enoplea</taxon>
        <taxon>Dorylaimia</taxon>
        <taxon>Mermithida</taxon>
        <taxon>Mermithoidea</taxon>
        <taxon>Mermithidae</taxon>
        <taxon>Romanomermis</taxon>
    </lineage>
</organism>
<dbReference type="Proteomes" id="UP000887565">
    <property type="component" value="Unplaced"/>
</dbReference>
<sequence length="114" mass="13248">MVAMPKSDIFKTSKKVRQWFINLFNAQGYASFLKYRLMHCNAFNESAKLLLTFPNLYSLDDLKKLHTIKNSIVGSTRIVLFLLFSIASRDRPRMQKMTLTKAENFSGAKKDFME</sequence>
<proteinExistence type="predicted"/>
<evidence type="ECO:0000313" key="2">
    <source>
        <dbReference type="WBParaSite" id="nRc.2.0.1.t22973-RA"/>
    </source>
</evidence>
<reference evidence="2" key="1">
    <citation type="submission" date="2022-11" db="UniProtKB">
        <authorList>
            <consortium name="WormBaseParasite"/>
        </authorList>
    </citation>
    <scope>IDENTIFICATION</scope>
</reference>
<evidence type="ECO:0000313" key="1">
    <source>
        <dbReference type="Proteomes" id="UP000887565"/>
    </source>
</evidence>
<accession>A0A915J916</accession>
<dbReference type="WBParaSite" id="nRc.2.0.1.t22973-RA">
    <property type="protein sequence ID" value="nRc.2.0.1.t22973-RA"/>
    <property type="gene ID" value="nRc.2.0.1.g22973"/>
</dbReference>
<keyword evidence="1" id="KW-1185">Reference proteome</keyword>